<keyword evidence="1" id="KW-0808">Transferase</keyword>
<feature type="domain" description="Protein kinase" evidence="6">
    <location>
        <begin position="506"/>
        <end position="758"/>
    </location>
</feature>
<evidence type="ECO:0000313" key="8">
    <source>
        <dbReference type="EMBL" id="SET60578.1"/>
    </source>
</evidence>
<dbReference type="InterPro" id="IPR049832">
    <property type="entry name" value="BREX_PglW"/>
</dbReference>
<feature type="domain" description="Protein kinase" evidence="6">
    <location>
        <begin position="198"/>
        <end position="480"/>
    </location>
</feature>
<organism evidence="8 9">
    <name type="scientific">Nitrosospira multiformis</name>
    <dbReference type="NCBI Taxonomy" id="1231"/>
    <lineage>
        <taxon>Bacteria</taxon>
        <taxon>Pseudomonadati</taxon>
        <taxon>Pseudomonadota</taxon>
        <taxon>Betaproteobacteria</taxon>
        <taxon>Nitrosomonadales</taxon>
        <taxon>Nitrosomonadaceae</taxon>
        <taxon>Nitrosospira</taxon>
    </lineage>
</organism>
<dbReference type="Pfam" id="PF08378">
    <property type="entry name" value="NERD"/>
    <property type="match status" value="1"/>
</dbReference>
<feature type="compositionally biased region" description="Polar residues" evidence="5">
    <location>
        <begin position="1056"/>
        <end position="1069"/>
    </location>
</feature>
<feature type="compositionally biased region" description="Polar residues" evidence="5">
    <location>
        <begin position="1393"/>
        <end position="1402"/>
    </location>
</feature>
<protein>
    <submittedName>
        <fullName evidence="8">Serine/threonine protein kinase</fullName>
    </submittedName>
</protein>
<dbReference type="EMBL" id="FOHI01000010">
    <property type="protein sequence ID" value="SET60578.1"/>
    <property type="molecule type" value="Genomic_DNA"/>
</dbReference>
<reference evidence="8 9" key="1">
    <citation type="submission" date="2016-10" db="EMBL/GenBank/DDBJ databases">
        <authorList>
            <person name="de Groot N.N."/>
        </authorList>
    </citation>
    <scope>NUCLEOTIDE SEQUENCE [LARGE SCALE GENOMIC DNA]</scope>
    <source>
        <strain evidence="8 9">Nl7</strain>
    </source>
</reference>
<evidence type="ECO:0000256" key="2">
    <source>
        <dbReference type="ARBA" id="ARBA00022741"/>
    </source>
</evidence>
<evidence type="ECO:0000256" key="1">
    <source>
        <dbReference type="ARBA" id="ARBA00022679"/>
    </source>
</evidence>
<dbReference type="SMART" id="SM00220">
    <property type="entry name" value="S_TKc"/>
    <property type="match status" value="1"/>
</dbReference>
<dbReference type="RefSeq" id="WP_074709071.1">
    <property type="nucleotide sequence ID" value="NZ_FOHI01000010.1"/>
</dbReference>
<dbReference type="PANTHER" id="PTHR43289:SF34">
    <property type="entry name" value="SERINE_THREONINE-PROTEIN KINASE YBDM-RELATED"/>
    <property type="match status" value="1"/>
</dbReference>
<dbReference type="Pfam" id="PF00069">
    <property type="entry name" value="Pkinase"/>
    <property type="match status" value="2"/>
</dbReference>
<dbReference type="NCBIfam" id="NF033442">
    <property type="entry name" value="BREX_PglW"/>
    <property type="match status" value="1"/>
</dbReference>
<evidence type="ECO:0000256" key="3">
    <source>
        <dbReference type="ARBA" id="ARBA00022777"/>
    </source>
</evidence>
<dbReference type="InterPro" id="IPR000719">
    <property type="entry name" value="Prot_kinase_dom"/>
</dbReference>
<dbReference type="InterPro" id="IPR011009">
    <property type="entry name" value="Kinase-like_dom_sf"/>
</dbReference>
<keyword evidence="4" id="KW-0067">ATP-binding</keyword>
<feature type="domain" description="NERD" evidence="7">
    <location>
        <begin position="11"/>
        <end position="128"/>
    </location>
</feature>
<dbReference type="PANTHER" id="PTHR43289">
    <property type="entry name" value="MITOGEN-ACTIVATED PROTEIN KINASE KINASE KINASE 20-RELATED"/>
    <property type="match status" value="1"/>
</dbReference>
<keyword evidence="8" id="KW-0723">Serine/threonine-protein kinase</keyword>
<dbReference type="InterPro" id="IPR011528">
    <property type="entry name" value="NERD"/>
</dbReference>
<accession>A0A1I0FQT9</accession>
<dbReference type="SUPFAM" id="SSF56112">
    <property type="entry name" value="Protein kinase-like (PK-like)"/>
    <property type="match status" value="2"/>
</dbReference>
<dbReference type="PROSITE" id="PS50965">
    <property type="entry name" value="NERD"/>
    <property type="match status" value="1"/>
</dbReference>
<sequence>MSGRWKTISPSQFPWEQDALDFVQRALPNREPFRAYSNFEFVADDGSINEVDLLIISRYSIFLVEIKSRPGEVSGDSHTWIWRDGAREYFDDNPLLLTNRKAKKLASLLRKQLTVQKRRTPYIQSLVFLSDSAQRCKLTGPARENIHLRSDIANKLFDEMAPVASGQPIDRDLATSLNRALETIGIRPPQQSRRVGDYQLEQVLAETDFHQDWLAKHISLTNLRRRVRLYTAKRTLTAAQRSMLADAARREFQLLEGIRHPGILRASDFIDSEHGPALIFEYDEGLQRLDHFIRAQGEHLDLWQRLKLVRAIAEALDAAHRYRLYHRGLSPQTIMVRTVGASSFDVTIFDWQIATRQLQEAEGETTGTLHVEMLSDRVAQEIYLAPEARIAPRPDSIKLDLFSLGAISYFVLAGEPPAISGDELVTKCEQGPGLTLSAMVNGCLAEIEELIQFATWPSPDDRFSSTNEFLAALDKAEEALEDAMTAPASPLASPLEANTGNELNGFEVIRRLGKGGTSLALEVRRKSVGQPRQGVFKIALEPDYNERLKREAETLVRLQPHQNIVQCFERFEIAGLATLFLSSAGEETLGERLRQEGRLGLDLLQRFGEELISVVEYLEREGVPHRDIKPDNIGIRPGTGKRLTLTLFDFSLAGVPATDLNAGTRVYMDPFLRKRGMWDGYAERYSCALTLHEMATGTLPEWGDGSADPATLKTEIALDSERFDASIRKQALDFFVRALARDHRKRFDNAEQMLREWRKVFENVSRPVTTHTTQTPQSDLPFGDEPTAIEGAITPSTPLSALELDSRHLELLDRIGYDELATAGDLADLPRNRLYRHRGIALAVARELHQIADRLRQQFSGGAAKDEHPADTTVAKLSVDAAAALLVPKKGDDVQLQALEAWLGLSTQADTSPLAEDLLQSMAERMSRQPEVTHLRDDVALVLAGLGGIATVGEIATVLLARRGSVQTGPARHSEAEALTRAVITVERTKQAARWQLVKRDANIRPLTEAPQVDDLVVATLASSGATGLFPSSPEVRASYAVELGNAADRLAQQDPLPSSQQVTDTLSRVSPPAGDAGLSSDRLIRLAAACAQQAALSSRLEFYPARLSAARAVKLATNSLLGLRQFDLETIRRRIFARYPEAAPLPGPTELEQLLKHAGLEVKWDGAKRAFVTLDSASIISGTTQITRFSTNHRPRTATAPDVQAALQIDERIKHALSSGKLLTLSVDPKGLAIAQRELSLRFGLKVIDFDEVVLTLLEAQAKEWDVDWNILLAADAAPAGSVDAQNFATVLGEVWPKVEAQLLQDDQPGLLVNLGLAARWQRMPLFAKLADACMFGKRPPLIALIASPLTPDNRPVLDGEAVPVTINTTDYGRIPRAWLENAHRTDGSPAAKTSTKSKQT</sequence>
<evidence type="ECO:0000259" key="6">
    <source>
        <dbReference type="PROSITE" id="PS50011"/>
    </source>
</evidence>
<dbReference type="GO" id="GO:0004674">
    <property type="term" value="F:protein serine/threonine kinase activity"/>
    <property type="evidence" value="ECO:0007669"/>
    <property type="project" value="UniProtKB-KW"/>
</dbReference>
<evidence type="ECO:0000313" key="9">
    <source>
        <dbReference type="Proteomes" id="UP000183339"/>
    </source>
</evidence>
<feature type="region of interest" description="Disordered" evidence="5">
    <location>
        <begin position="1052"/>
        <end position="1075"/>
    </location>
</feature>
<feature type="region of interest" description="Disordered" evidence="5">
    <location>
        <begin position="1380"/>
        <end position="1402"/>
    </location>
</feature>
<name>A0A1I0FQT9_9PROT</name>
<dbReference type="Proteomes" id="UP000183339">
    <property type="component" value="Unassembled WGS sequence"/>
</dbReference>
<dbReference type="PROSITE" id="PS50011">
    <property type="entry name" value="PROTEIN_KINASE_DOM"/>
    <property type="match status" value="2"/>
</dbReference>
<evidence type="ECO:0000256" key="4">
    <source>
        <dbReference type="ARBA" id="ARBA00022840"/>
    </source>
</evidence>
<dbReference type="Gene3D" id="3.30.200.20">
    <property type="entry name" value="Phosphorylase Kinase, domain 1"/>
    <property type="match status" value="1"/>
</dbReference>
<dbReference type="Gene3D" id="1.10.510.10">
    <property type="entry name" value="Transferase(Phosphotransferase) domain 1"/>
    <property type="match status" value="2"/>
</dbReference>
<evidence type="ECO:0000256" key="5">
    <source>
        <dbReference type="SAM" id="MobiDB-lite"/>
    </source>
</evidence>
<keyword evidence="3 8" id="KW-0418">Kinase</keyword>
<proteinExistence type="predicted"/>
<gene>
    <name evidence="8" type="ORF">SAMN05216412_1107</name>
</gene>
<keyword evidence="2" id="KW-0547">Nucleotide-binding</keyword>
<evidence type="ECO:0000259" key="7">
    <source>
        <dbReference type="PROSITE" id="PS50965"/>
    </source>
</evidence>
<dbReference type="GO" id="GO:0005524">
    <property type="term" value="F:ATP binding"/>
    <property type="evidence" value="ECO:0007669"/>
    <property type="project" value="UniProtKB-KW"/>
</dbReference>
<dbReference type="OrthoDB" id="9791419at2"/>